<gene>
    <name evidence="7" type="ORF">CTI12_AA021520</name>
</gene>
<keyword evidence="4" id="KW-0449">Lipoprotein</keyword>
<keyword evidence="4" id="KW-0636">Prenylation</keyword>
<dbReference type="Pfam" id="PF00403">
    <property type="entry name" value="HMA"/>
    <property type="match status" value="1"/>
</dbReference>
<dbReference type="AlphaFoldDB" id="A0A2U1QJN4"/>
<dbReference type="OrthoDB" id="689350at2759"/>
<accession>A0A2U1QJN4</accession>
<dbReference type="SUPFAM" id="SSF55008">
    <property type="entry name" value="HMA, heavy metal-associated domain"/>
    <property type="match status" value="1"/>
</dbReference>
<dbReference type="InterPro" id="IPR044577">
    <property type="entry name" value="HIPP4/7/8/17/18/19"/>
</dbReference>
<dbReference type="CDD" id="cd00371">
    <property type="entry name" value="HMA"/>
    <property type="match status" value="1"/>
</dbReference>
<proteinExistence type="inferred from homology"/>
<dbReference type="PANTHER" id="PTHR46195">
    <property type="entry name" value="HEAVY METAL-ASSOCIATED ISOPRENYLATED PLANT PROTEIN 7"/>
    <property type="match status" value="1"/>
</dbReference>
<dbReference type="EMBL" id="PKPP01000077">
    <property type="protein sequence ID" value="PWA98182.1"/>
    <property type="molecule type" value="Genomic_DNA"/>
</dbReference>
<feature type="domain" description="HMA" evidence="6">
    <location>
        <begin position="85"/>
        <end position="149"/>
    </location>
</feature>
<dbReference type="PANTHER" id="PTHR46195:SF3">
    <property type="entry name" value="HEAVY METAL-ASSOCIATED ISOPRENYLATED PLANT PROTEIN 3-LIKE"/>
    <property type="match status" value="1"/>
</dbReference>
<keyword evidence="3" id="KW-0479">Metal-binding</keyword>
<evidence type="ECO:0000256" key="4">
    <source>
        <dbReference type="ARBA" id="ARBA00023289"/>
    </source>
</evidence>
<evidence type="ECO:0000313" key="8">
    <source>
        <dbReference type="Proteomes" id="UP000245207"/>
    </source>
</evidence>
<dbReference type="InterPro" id="IPR006121">
    <property type="entry name" value="HMA_dom"/>
</dbReference>
<keyword evidence="8" id="KW-1185">Reference proteome</keyword>
<organism evidence="7 8">
    <name type="scientific">Artemisia annua</name>
    <name type="common">Sweet wormwood</name>
    <dbReference type="NCBI Taxonomy" id="35608"/>
    <lineage>
        <taxon>Eukaryota</taxon>
        <taxon>Viridiplantae</taxon>
        <taxon>Streptophyta</taxon>
        <taxon>Embryophyta</taxon>
        <taxon>Tracheophyta</taxon>
        <taxon>Spermatophyta</taxon>
        <taxon>Magnoliopsida</taxon>
        <taxon>eudicotyledons</taxon>
        <taxon>Gunneridae</taxon>
        <taxon>Pentapetalae</taxon>
        <taxon>asterids</taxon>
        <taxon>campanulids</taxon>
        <taxon>Asterales</taxon>
        <taxon>Asteraceae</taxon>
        <taxon>Asteroideae</taxon>
        <taxon>Anthemideae</taxon>
        <taxon>Artemisiinae</taxon>
        <taxon>Artemisia</taxon>
    </lineage>
</organism>
<evidence type="ECO:0000259" key="6">
    <source>
        <dbReference type="PROSITE" id="PS50846"/>
    </source>
</evidence>
<dbReference type="InterPro" id="IPR036163">
    <property type="entry name" value="HMA_dom_sf"/>
</dbReference>
<name>A0A2U1QJN4_ARTAN</name>
<dbReference type="GO" id="GO:0046872">
    <property type="term" value="F:metal ion binding"/>
    <property type="evidence" value="ECO:0007669"/>
    <property type="project" value="UniProtKB-KW"/>
</dbReference>
<protein>
    <submittedName>
        <fullName evidence="7">Heavy metal-associated domain, HMA</fullName>
    </submittedName>
</protein>
<comment type="subcellular location">
    <subcellularLocation>
        <location evidence="1">Membrane</location>
        <topology evidence="1">Peripheral membrane protein</topology>
    </subcellularLocation>
</comment>
<dbReference type="Proteomes" id="UP000245207">
    <property type="component" value="Unassembled WGS sequence"/>
</dbReference>
<dbReference type="GO" id="GO:0009626">
    <property type="term" value="P:plant-type hypersensitive response"/>
    <property type="evidence" value="ECO:0007669"/>
    <property type="project" value="UniProtKB-KW"/>
</dbReference>
<dbReference type="Gene3D" id="3.30.70.100">
    <property type="match status" value="1"/>
</dbReference>
<keyword evidence="2" id="KW-0488">Methylation</keyword>
<evidence type="ECO:0000313" key="7">
    <source>
        <dbReference type="EMBL" id="PWA98182.1"/>
    </source>
</evidence>
<dbReference type="STRING" id="35608.A0A2U1QJN4"/>
<comment type="similarity">
    <text evidence="5">Belongs to the HIPP family.</text>
</comment>
<evidence type="ECO:0000256" key="2">
    <source>
        <dbReference type="ARBA" id="ARBA00022481"/>
    </source>
</evidence>
<reference evidence="7 8" key="1">
    <citation type="journal article" date="2018" name="Mol. Plant">
        <title>The genome of Artemisia annua provides insight into the evolution of Asteraceae family and artemisinin biosynthesis.</title>
        <authorList>
            <person name="Shen Q."/>
            <person name="Zhang L."/>
            <person name="Liao Z."/>
            <person name="Wang S."/>
            <person name="Yan T."/>
            <person name="Shi P."/>
            <person name="Liu M."/>
            <person name="Fu X."/>
            <person name="Pan Q."/>
            <person name="Wang Y."/>
            <person name="Lv Z."/>
            <person name="Lu X."/>
            <person name="Zhang F."/>
            <person name="Jiang W."/>
            <person name="Ma Y."/>
            <person name="Chen M."/>
            <person name="Hao X."/>
            <person name="Li L."/>
            <person name="Tang Y."/>
            <person name="Lv G."/>
            <person name="Zhou Y."/>
            <person name="Sun X."/>
            <person name="Brodelius P.E."/>
            <person name="Rose J.K.C."/>
            <person name="Tang K."/>
        </authorList>
    </citation>
    <scope>NUCLEOTIDE SEQUENCE [LARGE SCALE GENOMIC DNA]</scope>
    <source>
        <strain evidence="8">cv. Huhao1</strain>
        <tissue evidence="7">Leaf</tissue>
    </source>
</reference>
<evidence type="ECO:0000256" key="5">
    <source>
        <dbReference type="ARBA" id="ARBA00024045"/>
    </source>
</evidence>
<dbReference type="PROSITE" id="PS50846">
    <property type="entry name" value="HMA_2"/>
    <property type="match status" value="1"/>
</dbReference>
<dbReference type="GO" id="GO:0016020">
    <property type="term" value="C:membrane"/>
    <property type="evidence" value="ECO:0007669"/>
    <property type="project" value="UniProtKB-SubCell"/>
</dbReference>
<evidence type="ECO:0000256" key="1">
    <source>
        <dbReference type="ARBA" id="ARBA00004170"/>
    </source>
</evidence>
<sequence length="172" mass="19603">MELSLTISRGLVPAHTQNFNRLVRGFGRTMFHWNKNKKTNPEYYSYEVKGTACGDAEQVRRKLEKQVTSISPVQIKIKQEKKPEVTETVLKINLHCEGCANDVRRCVRKMAGVQSVEPDMNASTVTIKSTVDPEDLIARIKKKTGKNAENYKAKMLRRSNITFSLVERGEDM</sequence>
<comment type="caution">
    <text evidence="7">The sequence shown here is derived from an EMBL/GenBank/DDBJ whole genome shotgun (WGS) entry which is preliminary data.</text>
</comment>
<evidence type="ECO:0000256" key="3">
    <source>
        <dbReference type="ARBA" id="ARBA00022723"/>
    </source>
</evidence>